<dbReference type="PRINTS" id="PR00032">
    <property type="entry name" value="HTHARAC"/>
</dbReference>
<dbReference type="Gene3D" id="1.10.10.60">
    <property type="entry name" value="Homeodomain-like"/>
    <property type="match status" value="2"/>
</dbReference>
<dbReference type="SUPFAM" id="SSF55136">
    <property type="entry name" value="Probable bacterial effector-binding domain"/>
    <property type="match status" value="1"/>
</dbReference>
<proteinExistence type="predicted"/>
<protein>
    <submittedName>
        <fullName evidence="5">AraC family transcriptional regulator</fullName>
    </submittedName>
</protein>
<dbReference type="PANTHER" id="PTHR40055">
    <property type="entry name" value="TRANSCRIPTIONAL REGULATOR YGIV-RELATED"/>
    <property type="match status" value="1"/>
</dbReference>
<dbReference type="PROSITE" id="PS01124">
    <property type="entry name" value="HTH_ARAC_FAMILY_2"/>
    <property type="match status" value="1"/>
</dbReference>
<evidence type="ECO:0000256" key="1">
    <source>
        <dbReference type="ARBA" id="ARBA00023015"/>
    </source>
</evidence>
<gene>
    <name evidence="5" type="ORF">DX130_15840</name>
</gene>
<reference evidence="5 6" key="1">
    <citation type="submission" date="2018-08" db="EMBL/GenBank/DDBJ databases">
        <title>Paenibacillus sp. M4BSY-1, whole genome shotgun sequence.</title>
        <authorList>
            <person name="Tuo L."/>
        </authorList>
    </citation>
    <scope>NUCLEOTIDE SEQUENCE [LARGE SCALE GENOMIC DNA]</scope>
    <source>
        <strain evidence="5 6">M4BSY-1</strain>
    </source>
</reference>
<dbReference type="SUPFAM" id="SSF46689">
    <property type="entry name" value="Homeodomain-like"/>
    <property type="match status" value="2"/>
</dbReference>
<evidence type="ECO:0000313" key="5">
    <source>
        <dbReference type="EMBL" id="REK75102.1"/>
    </source>
</evidence>
<dbReference type="InterPro" id="IPR020449">
    <property type="entry name" value="Tscrpt_reg_AraC-type_HTH"/>
</dbReference>
<dbReference type="InterPro" id="IPR009057">
    <property type="entry name" value="Homeodomain-like_sf"/>
</dbReference>
<evidence type="ECO:0000256" key="2">
    <source>
        <dbReference type="ARBA" id="ARBA00023125"/>
    </source>
</evidence>
<name>A0A371PGN7_9BACL</name>
<dbReference type="InterPro" id="IPR050908">
    <property type="entry name" value="SmbC-like"/>
</dbReference>
<feature type="domain" description="HTH araC/xylS-type" evidence="4">
    <location>
        <begin position="26"/>
        <end position="125"/>
    </location>
</feature>
<keyword evidence="6" id="KW-1185">Reference proteome</keyword>
<dbReference type="InterPro" id="IPR018060">
    <property type="entry name" value="HTH_AraC"/>
</dbReference>
<sequence>MKRGRSMKTGDRPNIHELAVYTVRVNTVLDYIHEHLDESLSLERLAEIAGFSPYHFHRIFKLIVKETLNRYVSRVRIEKASRHLIFHENMSLTEIGLECGYSSIAGFSRSFKIFYGMTPTCYRQRFHLFKPRAATMAEERFRLKMQADSYSSRDIDNMIAWALDYIHKVRIIHMVPVKVLAVRHSGISDKGLSRELSHAFDEAYRQAHHHGLLHSEPEMIGMSYDDPYITPQPLCRYDACVTLSPHAESRDGLDIAVLPGGKYAVIDVRGSIPLFWLLCELLVQYWLPQSGYVLDNRPVIEKHLNNPLTDPERHYRGQWCLPIKSK</sequence>
<dbReference type="EMBL" id="QUBQ01000002">
    <property type="protein sequence ID" value="REK75102.1"/>
    <property type="molecule type" value="Genomic_DNA"/>
</dbReference>
<dbReference type="Pfam" id="PF12833">
    <property type="entry name" value="HTH_18"/>
    <property type="match status" value="1"/>
</dbReference>
<dbReference type="AlphaFoldDB" id="A0A371PGN7"/>
<dbReference type="GO" id="GO:0003700">
    <property type="term" value="F:DNA-binding transcription factor activity"/>
    <property type="evidence" value="ECO:0007669"/>
    <property type="project" value="InterPro"/>
</dbReference>
<dbReference type="SMART" id="SM00871">
    <property type="entry name" value="AraC_E_bind"/>
    <property type="match status" value="1"/>
</dbReference>
<dbReference type="InterPro" id="IPR011256">
    <property type="entry name" value="Reg_factor_effector_dom_sf"/>
</dbReference>
<accession>A0A371PGN7</accession>
<dbReference type="OrthoDB" id="5337216at2"/>
<keyword evidence="1" id="KW-0805">Transcription regulation</keyword>
<dbReference type="InterPro" id="IPR029442">
    <property type="entry name" value="GyrI-like"/>
</dbReference>
<evidence type="ECO:0000259" key="4">
    <source>
        <dbReference type="PROSITE" id="PS01124"/>
    </source>
</evidence>
<keyword evidence="3" id="KW-0804">Transcription</keyword>
<organism evidence="5 6">
    <name type="scientific">Paenibacillus paeoniae</name>
    <dbReference type="NCBI Taxonomy" id="2292705"/>
    <lineage>
        <taxon>Bacteria</taxon>
        <taxon>Bacillati</taxon>
        <taxon>Bacillota</taxon>
        <taxon>Bacilli</taxon>
        <taxon>Bacillales</taxon>
        <taxon>Paenibacillaceae</taxon>
        <taxon>Paenibacillus</taxon>
    </lineage>
</organism>
<evidence type="ECO:0000256" key="3">
    <source>
        <dbReference type="ARBA" id="ARBA00023163"/>
    </source>
</evidence>
<dbReference type="Proteomes" id="UP000261905">
    <property type="component" value="Unassembled WGS sequence"/>
</dbReference>
<dbReference type="GO" id="GO:0043565">
    <property type="term" value="F:sequence-specific DNA binding"/>
    <property type="evidence" value="ECO:0007669"/>
    <property type="project" value="InterPro"/>
</dbReference>
<comment type="caution">
    <text evidence="5">The sequence shown here is derived from an EMBL/GenBank/DDBJ whole genome shotgun (WGS) entry which is preliminary data.</text>
</comment>
<evidence type="ECO:0000313" key="6">
    <source>
        <dbReference type="Proteomes" id="UP000261905"/>
    </source>
</evidence>
<dbReference type="InterPro" id="IPR010499">
    <property type="entry name" value="AraC_E-bd"/>
</dbReference>
<dbReference type="SMART" id="SM00342">
    <property type="entry name" value="HTH_ARAC"/>
    <property type="match status" value="1"/>
</dbReference>
<dbReference type="Gene3D" id="3.20.80.10">
    <property type="entry name" value="Regulatory factor, effector binding domain"/>
    <property type="match status" value="1"/>
</dbReference>
<keyword evidence="2" id="KW-0238">DNA-binding</keyword>
<dbReference type="Pfam" id="PF06445">
    <property type="entry name" value="GyrI-like"/>
    <property type="match status" value="1"/>
</dbReference>
<dbReference type="PANTHER" id="PTHR40055:SF1">
    <property type="entry name" value="TRANSCRIPTIONAL REGULATOR YGIV-RELATED"/>
    <property type="match status" value="1"/>
</dbReference>